<accession>A0A238YVT3</accession>
<reference evidence="3 4" key="1">
    <citation type="submission" date="2017-06" db="EMBL/GenBank/DDBJ databases">
        <authorList>
            <person name="Kim H.J."/>
            <person name="Triplett B.A."/>
        </authorList>
    </citation>
    <scope>NUCLEOTIDE SEQUENCE [LARGE SCALE GENOMIC DNA]</scope>
    <source>
        <strain evidence="3 4">DSM 43151</strain>
    </source>
</reference>
<dbReference type="EMBL" id="FZNR01000005">
    <property type="protein sequence ID" value="SNR74908.1"/>
    <property type="molecule type" value="Genomic_DNA"/>
</dbReference>
<keyword evidence="4" id="KW-1185">Reference proteome</keyword>
<dbReference type="Proteomes" id="UP000198415">
    <property type="component" value="Unassembled WGS sequence"/>
</dbReference>
<evidence type="ECO:0000313" key="4">
    <source>
        <dbReference type="Proteomes" id="UP000198415"/>
    </source>
</evidence>
<feature type="region of interest" description="Disordered" evidence="1">
    <location>
        <begin position="237"/>
        <end position="258"/>
    </location>
</feature>
<evidence type="ECO:0000313" key="3">
    <source>
        <dbReference type="EMBL" id="SNR74908.1"/>
    </source>
</evidence>
<sequence>MLLPDRIKSDTVEDWVTWAFVGFCFFLALFKDVFPWLDKGLTAALFAAVFLILRQLRDLRIDLRNKEFQEDYYPTGNQLYSSVISAIVETRHEICATYFRDTPPSPAVGEEARRYFKKVVDFARTKGTVRRIIKVDNPQLTDWCLEQARLAETVPRLNVRVLNPGSGGVEPMNVIILDGTSAYLSFAGATPDQVGGVRPPGGKHTAFLQARFNEHWRRAKPIAEFVRSKEFRQISGHPIDAHGSASGWPSPGVDLEQS</sequence>
<keyword evidence="2" id="KW-0472">Membrane</keyword>
<keyword evidence="2" id="KW-0812">Transmembrane</keyword>
<evidence type="ECO:0000256" key="2">
    <source>
        <dbReference type="SAM" id="Phobius"/>
    </source>
</evidence>
<dbReference type="AlphaFoldDB" id="A0A238YVT3"/>
<dbReference type="OrthoDB" id="3362145at2"/>
<protein>
    <submittedName>
        <fullName evidence="3">Uncharacterized protein</fullName>
    </submittedName>
</protein>
<keyword evidence="2" id="KW-1133">Transmembrane helix</keyword>
<feature type="transmembrane region" description="Helical" evidence="2">
    <location>
        <begin position="12"/>
        <end position="30"/>
    </location>
</feature>
<gene>
    <name evidence="3" type="ORF">SAMN06264365_105204</name>
</gene>
<organism evidence="3 4">
    <name type="scientific">Actinoplanes regularis</name>
    <dbReference type="NCBI Taxonomy" id="52697"/>
    <lineage>
        <taxon>Bacteria</taxon>
        <taxon>Bacillati</taxon>
        <taxon>Actinomycetota</taxon>
        <taxon>Actinomycetes</taxon>
        <taxon>Micromonosporales</taxon>
        <taxon>Micromonosporaceae</taxon>
        <taxon>Actinoplanes</taxon>
    </lineage>
</organism>
<proteinExistence type="predicted"/>
<evidence type="ECO:0000256" key="1">
    <source>
        <dbReference type="SAM" id="MobiDB-lite"/>
    </source>
</evidence>
<name>A0A238YVT3_9ACTN</name>
<dbReference type="RefSeq" id="WP_143232365.1">
    <property type="nucleotide sequence ID" value="NZ_FZNR01000005.1"/>
</dbReference>